<keyword evidence="4" id="KW-0408">Iron</keyword>
<dbReference type="InterPro" id="IPR058240">
    <property type="entry name" value="rSAM_sf"/>
</dbReference>
<dbReference type="Gene3D" id="3.20.20.70">
    <property type="entry name" value="Aldolase class I"/>
    <property type="match status" value="1"/>
</dbReference>
<evidence type="ECO:0000256" key="2">
    <source>
        <dbReference type="ARBA" id="ARBA00022691"/>
    </source>
</evidence>
<dbReference type="SFLD" id="SFLDG01094">
    <property type="entry name" value="Uncharacterised_Radical_SAM_Su"/>
    <property type="match status" value="1"/>
</dbReference>
<keyword evidence="2" id="KW-0949">S-adenosyl-L-methionine</keyword>
<dbReference type="GO" id="GO:0003824">
    <property type="term" value="F:catalytic activity"/>
    <property type="evidence" value="ECO:0007669"/>
    <property type="project" value="InterPro"/>
</dbReference>
<dbReference type="PROSITE" id="PS51918">
    <property type="entry name" value="RADICAL_SAM"/>
    <property type="match status" value="1"/>
</dbReference>
<dbReference type="PANTHER" id="PTHR11228:SF27">
    <property type="entry name" value="GLYCYL-RADICAL ENZYME ACTIVATING ENZYME MJ1227-RELATED"/>
    <property type="match status" value="1"/>
</dbReference>
<comment type="caution">
    <text evidence="7">The sequence shown here is derived from an EMBL/GenBank/DDBJ whole genome shotgun (WGS) entry which is preliminary data.</text>
</comment>
<organism evidence="7 8">
    <name type="scientific">Pararcticibacter amylolyticus</name>
    <dbReference type="NCBI Taxonomy" id="2173175"/>
    <lineage>
        <taxon>Bacteria</taxon>
        <taxon>Pseudomonadati</taxon>
        <taxon>Bacteroidota</taxon>
        <taxon>Sphingobacteriia</taxon>
        <taxon>Sphingobacteriales</taxon>
        <taxon>Sphingobacteriaceae</taxon>
        <taxon>Pararcticibacter</taxon>
    </lineage>
</organism>
<evidence type="ECO:0000256" key="1">
    <source>
        <dbReference type="ARBA" id="ARBA00001966"/>
    </source>
</evidence>
<dbReference type="Proteomes" id="UP000245647">
    <property type="component" value="Unassembled WGS sequence"/>
</dbReference>
<dbReference type="PANTHER" id="PTHR11228">
    <property type="entry name" value="RADICAL SAM DOMAIN PROTEIN"/>
    <property type="match status" value="1"/>
</dbReference>
<keyword evidence="5" id="KW-0411">Iron-sulfur</keyword>
<dbReference type="AlphaFoldDB" id="A0A2U2PL73"/>
<evidence type="ECO:0000256" key="3">
    <source>
        <dbReference type="ARBA" id="ARBA00022723"/>
    </source>
</evidence>
<dbReference type="Pfam" id="PF04055">
    <property type="entry name" value="Radical_SAM"/>
    <property type="match status" value="1"/>
</dbReference>
<dbReference type="RefSeq" id="WP_109414428.1">
    <property type="nucleotide sequence ID" value="NZ_QEAS01000002.1"/>
</dbReference>
<proteinExistence type="predicted"/>
<evidence type="ECO:0000313" key="8">
    <source>
        <dbReference type="Proteomes" id="UP000245647"/>
    </source>
</evidence>
<comment type="cofactor">
    <cofactor evidence="1">
        <name>[4Fe-4S] cluster</name>
        <dbReference type="ChEBI" id="CHEBI:49883"/>
    </cofactor>
</comment>
<evidence type="ECO:0000256" key="4">
    <source>
        <dbReference type="ARBA" id="ARBA00023004"/>
    </source>
</evidence>
<dbReference type="NCBIfam" id="TIGR02495">
    <property type="entry name" value="NrdG2"/>
    <property type="match status" value="1"/>
</dbReference>
<dbReference type="InterPro" id="IPR007197">
    <property type="entry name" value="rSAM"/>
</dbReference>
<dbReference type="InterPro" id="IPR013785">
    <property type="entry name" value="Aldolase_TIM"/>
</dbReference>
<evidence type="ECO:0000256" key="5">
    <source>
        <dbReference type="ARBA" id="ARBA00023014"/>
    </source>
</evidence>
<keyword evidence="8" id="KW-1185">Reference proteome</keyword>
<dbReference type="SFLD" id="SFLDS00029">
    <property type="entry name" value="Radical_SAM"/>
    <property type="match status" value="1"/>
</dbReference>
<dbReference type="InterPro" id="IPR012840">
    <property type="entry name" value="NrdG2"/>
</dbReference>
<protein>
    <submittedName>
        <fullName evidence="7">Anaerobic ribonucleoside-triphosphate reductase activating protein</fullName>
    </submittedName>
</protein>
<dbReference type="GO" id="GO:0051536">
    <property type="term" value="F:iron-sulfur cluster binding"/>
    <property type="evidence" value="ECO:0007669"/>
    <property type="project" value="UniProtKB-KW"/>
</dbReference>
<dbReference type="CDD" id="cd01335">
    <property type="entry name" value="Radical_SAM"/>
    <property type="match status" value="1"/>
</dbReference>
<feature type="domain" description="Radical SAM core" evidence="6">
    <location>
        <begin position="19"/>
        <end position="227"/>
    </location>
</feature>
<evidence type="ECO:0000313" key="7">
    <source>
        <dbReference type="EMBL" id="PWG82150.1"/>
    </source>
</evidence>
<dbReference type="OrthoDB" id="9782387at2"/>
<evidence type="ECO:0000259" key="6">
    <source>
        <dbReference type="PROSITE" id="PS51918"/>
    </source>
</evidence>
<keyword evidence="3" id="KW-0479">Metal-binding</keyword>
<dbReference type="InterPro" id="IPR050377">
    <property type="entry name" value="Radical_SAM_PqqE_MftC-like"/>
</dbReference>
<dbReference type="SFLD" id="SFLDG01067">
    <property type="entry name" value="SPASM/twitch_domain_containing"/>
    <property type="match status" value="1"/>
</dbReference>
<sequence>MRDTAAKPIYSITPFTLLDYPDKTACIVWFAGCNMKCAYCYNPEIVYGKGRMSYYDAMNFIISRKDLLDGVVFSGGECTSHSNITVFAGAIKKLDMLVKVDTNGSNLRTIKRMIEEKVVDYIALDYKAPEAKFSEVTQSGLYRKFEETFDFLNASSVPFEVRTTVHSSILERADLQEMICFLKKKNYTGNFYLQNYVGEKQTIEELQMSERISLNELDTHGLSVIVRN</sequence>
<gene>
    <name evidence="7" type="ORF">DDR33_03810</name>
</gene>
<dbReference type="SUPFAM" id="SSF102114">
    <property type="entry name" value="Radical SAM enzymes"/>
    <property type="match status" value="1"/>
</dbReference>
<reference evidence="7 8" key="1">
    <citation type="submission" date="2018-04" db="EMBL/GenBank/DDBJ databases">
        <title>Pedobacter chongqingensis sp. nov., isolated from a rottenly hemp rope.</title>
        <authorList>
            <person name="Cai Y."/>
        </authorList>
    </citation>
    <scope>NUCLEOTIDE SEQUENCE [LARGE SCALE GENOMIC DNA]</scope>
    <source>
        <strain evidence="7 8">FJ4-8</strain>
    </source>
</reference>
<accession>A0A2U2PL73</accession>
<dbReference type="GO" id="GO:0046872">
    <property type="term" value="F:metal ion binding"/>
    <property type="evidence" value="ECO:0007669"/>
    <property type="project" value="UniProtKB-KW"/>
</dbReference>
<name>A0A2U2PL73_9SPHI</name>
<dbReference type="EMBL" id="QEAS01000002">
    <property type="protein sequence ID" value="PWG82150.1"/>
    <property type="molecule type" value="Genomic_DNA"/>
</dbReference>